<feature type="transmembrane region" description="Helical" evidence="1">
    <location>
        <begin position="114"/>
        <end position="132"/>
    </location>
</feature>
<feature type="transmembrane region" description="Helical" evidence="1">
    <location>
        <begin position="56"/>
        <end position="78"/>
    </location>
</feature>
<feature type="transmembrane region" description="Helical" evidence="1">
    <location>
        <begin position="268"/>
        <end position="285"/>
    </location>
</feature>
<evidence type="ECO:0000256" key="1">
    <source>
        <dbReference type="SAM" id="Phobius"/>
    </source>
</evidence>
<evidence type="ECO:0000313" key="3">
    <source>
        <dbReference type="Proteomes" id="UP000242502"/>
    </source>
</evidence>
<gene>
    <name evidence="2" type="ORF">AB835_13060</name>
</gene>
<dbReference type="AlphaFoldDB" id="A0A1D2QM48"/>
<proteinExistence type="predicted"/>
<feature type="transmembrane region" description="Helical" evidence="1">
    <location>
        <begin position="181"/>
        <end position="203"/>
    </location>
</feature>
<dbReference type="PANTHER" id="PTHR37308:SF1">
    <property type="entry name" value="POLYPRENYL-PHOSPHATE TRANSPORTER"/>
    <property type="match status" value="1"/>
</dbReference>
<dbReference type="InterPro" id="IPR007163">
    <property type="entry name" value="VCA0040-like"/>
</dbReference>
<evidence type="ECO:0000313" key="2">
    <source>
        <dbReference type="EMBL" id="ODS22645.1"/>
    </source>
</evidence>
<dbReference type="PANTHER" id="PTHR37308">
    <property type="entry name" value="INTEGRAL MEMBRANE PROTEIN"/>
    <property type="match status" value="1"/>
</dbReference>
<keyword evidence="1" id="KW-1133">Transmembrane helix</keyword>
<comment type="caution">
    <text evidence="2">The sequence shown here is derived from an EMBL/GenBank/DDBJ whole genome shotgun (WGS) entry which is preliminary data.</text>
</comment>
<dbReference type="Pfam" id="PF04018">
    <property type="entry name" value="VCA0040-like"/>
    <property type="match status" value="1"/>
</dbReference>
<accession>A0A1D2QM48</accession>
<dbReference type="STRING" id="62101.AB835_13060"/>
<feature type="transmembrane region" description="Helical" evidence="1">
    <location>
        <begin position="138"/>
        <end position="169"/>
    </location>
</feature>
<dbReference type="EMBL" id="MDLC01000061">
    <property type="protein sequence ID" value="ODS22645.1"/>
    <property type="molecule type" value="Genomic_DNA"/>
</dbReference>
<organism evidence="2 3">
    <name type="scientific">Candidatus Endobugula sertula</name>
    <name type="common">Bugula neritina bacterial symbiont</name>
    <dbReference type="NCBI Taxonomy" id="62101"/>
    <lineage>
        <taxon>Bacteria</taxon>
        <taxon>Pseudomonadati</taxon>
        <taxon>Pseudomonadota</taxon>
        <taxon>Gammaproteobacteria</taxon>
        <taxon>Cellvibrionales</taxon>
        <taxon>Cellvibrionaceae</taxon>
        <taxon>Candidatus Endobugula</taxon>
    </lineage>
</organism>
<sequence>MGAADVVPGVSGGTIAFITGIYQRLLNALKSLHPFSLRILWREGFREFWRAIDGRFLLTLFSGVLVSILSFARVIRYFLEYHPIMMWSFFFGLVLASIVFLVRQTPQWCLQEIVAVVLGALIALGISMLRPAQLPDEWWVMMFSGFIAICAMILPGISGSFILLLMGMYSVFIQALSELNVLLLVSFGVGCIIGLIVFSHLLSFLLHRYLSTMLAALTGLLIGSLNVLWPWKQIIETTVNRYGKVIPLVQENISPYSYEIVTGNSDQLAIAIVVFIVGFLIVFVLEKVNIKY</sequence>
<dbReference type="Proteomes" id="UP000242502">
    <property type="component" value="Unassembled WGS sequence"/>
</dbReference>
<feature type="transmembrane region" description="Helical" evidence="1">
    <location>
        <begin position="209"/>
        <end position="231"/>
    </location>
</feature>
<feature type="transmembrane region" description="Helical" evidence="1">
    <location>
        <begin position="84"/>
        <end position="102"/>
    </location>
</feature>
<reference evidence="2 3" key="1">
    <citation type="journal article" date="2016" name="Appl. Environ. Microbiol.">
        <title>Lack of Overt Genome Reduction in the Bryostatin-Producing Bryozoan Symbiont "Candidatus Endobugula sertula".</title>
        <authorList>
            <person name="Miller I.J."/>
            <person name="Vanee N."/>
            <person name="Fong S.S."/>
            <person name="Lim-Fong G.E."/>
            <person name="Kwan J.C."/>
        </authorList>
    </citation>
    <scope>NUCLEOTIDE SEQUENCE [LARGE SCALE GENOMIC DNA]</scope>
    <source>
        <strain evidence="2">AB1-4</strain>
    </source>
</reference>
<protein>
    <submittedName>
        <fullName evidence="2">DUF368 domain-containing protein</fullName>
    </submittedName>
</protein>
<name>A0A1D2QM48_9GAMM</name>
<keyword evidence="1" id="KW-0812">Transmembrane</keyword>
<keyword evidence="1" id="KW-0472">Membrane</keyword>